<feature type="compositionally biased region" description="Low complexity" evidence="5">
    <location>
        <begin position="80"/>
        <end position="130"/>
    </location>
</feature>
<feature type="compositionally biased region" description="Low complexity" evidence="5">
    <location>
        <begin position="210"/>
        <end position="239"/>
    </location>
</feature>
<evidence type="ECO:0000313" key="10">
    <source>
        <dbReference type="Proteomes" id="UP000477849"/>
    </source>
</evidence>
<dbReference type="InterPro" id="IPR000198">
    <property type="entry name" value="RhoGAP_dom"/>
</dbReference>
<accession>A0A6M1RUY2</accession>
<keyword evidence="6" id="KW-0732">Signal</keyword>
<feature type="region of interest" description="Disordered" evidence="5">
    <location>
        <begin position="80"/>
        <end position="352"/>
    </location>
</feature>
<feature type="compositionally biased region" description="Low complexity" evidence="5">
    <location>
        <begin position="256"/>
        <end position="269"/>
    </location>
</feature>
<feature type="compositionally biased region" description="Low complexity" evidence="5">
    <location>
        <begin position="174"/>
        <end position="202"/>
    </location>
</feature>
<name>A0A6M1RUY2_9HYPH</name>
<protein>
    <submittedName>
        <fullName evidence="9">OmpA family protein</fullName>
    </submittedName>
</protein>
<evidence type="ECO:0000256" key="2">
    <source>
        <dbReference type="ARBA" id="ARBA00023136"/>
    </source>
</evidence>
<dbReference type="Gene3D" id="3.30.1330.60">
    <property type="entry name" value="OmpA-like domain"/>
    <property type="match status" value="1"/>
</dbReference>
<dbReference type="GO" id="GO:0007165">
    <property type="term" value="P:signal transduction"/>
    <property type="evidence" value="ECO:0007669"/>
    <property type="project" value="InterPro"/>
</dbReference>
<evidence type="ECO:0000256" key="3">
    <source>
        <dbReference type="ARBA" id="ARBA00023237"/>
    </source>
</evidence>
<comment type="subcellular location">
    <subcellularLocation>
        <location evidence="1">Cell outer membrane</location>
    </subcellularLocation>
</comment>
<feature type="domain" description="OmpA-like" evidence="8">
    <location>
        <begin position="654"/>
        <end position="779"/>
    </location>
</feature>
<feature type="compositionally biased region" description="Basic and acidic residues" evidence="5">
    <location>
        <begin position="389"/>
        <end position="413"/>
    </location>
</feature>
<feature type="compositionally biased region" description="Polar residues" evidence="5">
    <location>
        <begin position="308"/>
        <end position="321"/>
    </location>
</feature>
<dbReference type="GO" id="GO:0009279">
    <property type="term" value="C:cell outer membrane"/>
    <property type="evidence" value="ECO:0007669"/>
    <property type="project" value="UniProtKB-SubCell"/>
</dbReference>
<dbReference type="InterPro" id="IPR036737">
    <property type="entry name" value="OmpA-like_sf"/>
</dbReference>
<dbReference type="Proteomes" id="UP000477849">
    <property type="component" value="Unassembled WGS sequence"/>
</dbReference>
<evidence type="ECO:0000259" key="7">
    <source>
        <dbReference type="PROSITE" id="PS50238"/>
    </source>
</evidence>
<dbReference type="InterPro" id="IPR006665">
    <property type="entry name" value="OmpA-like"/>
</dbReference>
<dbReference type="PANTHER" id="PTHR30329:SF21">
    <property type="entry name" value="LIPOPROTEIN YIAD-RELATED"/>
    <property type="match status" value="1"/>
</dbReference>
<dbReference type="EMBL" id="JAAKZH010000001">
    <property type="protein sequence ID" value="NGO62919.1"/>
    <property type="molecule type" value="Genomic_DNA"/>
</dbReference>
<evidence type="ECO:0000256" key="1">
    <source>
        <dbReference type="ARBA" id="ARBA00004442"/>
    </source>
</evidence>
<evidence type="ECO:0000256" key="5">
    <source>
        <dbReference type="SAM" id="MobiDB-lite"/>
    </source>
</evidence>
<gene>
    <name evidence="9" type="ORF">G6N76_04480</name>
</gene>
<feature type="compositionally biased region" description="Low complexity" evidence="5">
    <location>
        <begin position="276"/>
        <end position="307"/>
    </location>
</feature>
<dbReference type="SUPFAM" id="SSF103088">
    <property type="entry name" value="OmpA-like"/>
    <property type="match status" value="1"/>
</dbReference>
<proteinExistence type="predicted"/>
<dbReference type="PRINTS" id="PR01021">
    <property type="entry name" value="OMPADOMAIN"/>
</dbReference>
<feature type="region of interest" description="Disordered" evidence="5">
    <location>
        <begin position="386"/>
        <end position="429"/>
    </location>
</feature>
<sequence>MKLRSKLFATVALPVLSAAVMVEPVSASAVSRAADHSARSAIEQSGVLVAQAAVTCSDGSQAADQSACDAIDAQRAAEQQAAEEAQRAAEQQAAQEAQRAAEQQAAEEAQRAAEQQAAEEAQKAAEQQAAEEAKRAAEQQAAEEAQRAAEQQAAEEAQKAAEQQAAEEAKKAAEQQAAEEAQKAAEQQAAEEAQKAAEQQAAEEAKKAAEQQAAEEAQKAAEQQAAQEAQKAAEQQAAEEAQRAAEQKAAEDTQKAAEQQAQQPAAAEAVTCADGSQAASADACPPAQTAAPAEQQPAEQPTQDTTQGETPAQPLTDQSAGQPAGEPVQDGQAGGEQVVVPAVEPPAEVVVPEVVDTRTEEQKQQIAEDPAKTAETVVLPVDNGAAVLDSDKDADNSGQADVRDVRTQAREETPVAPPPESDAAAQADAPKFEPKVIEAAVEEKGKQLNAAPAFQVPTTVVNNITNVTNVTNVTNNTTNNTTNNNHVTNNVQNNVVNQVKVIEQIDNRTVINVGNQVVVRGDDRPRLRYDAQETYYEQLSRGRSRETIERGDGSRLVTIYNRYGDIILRSRFTPDGEEYVLVYSPEADSEHPRVYVDVGYDLPPMRLTVPVNDYIVTMSNAPDRDYYDFLARPPVERVERVYSLDEVKSSARLRDKVRRIDLDTITFPSGSAEVPLAQAKTLRKVADAIQKVLQKDPGEVFLIEGHTDAVGSDRSNLVLSDQRAETVANLLTEVYGIPPENMSTQGYGERYLKIRTQAAEQQNRRVTIRRVTPLVRPANVANR</sequence>
<evidence type="ECO:0000256" key="6">
    <source>
        <dbReference type="SAM" id="SignalP"/>
    </source>
</evidence>
<keyword evidence="2 4" id="KW-0472">Membrane</keyword>
<dbReference type="InterPro" id="IPR006664">
    <property type="entry name" value="OMP_bac"/>
</dbReference>
<dbReference type="PROSITE" id="PS50238">
    <property type="entry name" value="RHOGAP"/>
    <property type="match status" value="1"/>
</dbReference>
<evidence type="ECO:0000256" key="4">
    <source>
        <dbReference type="PROSITE-ProRule" id="PRU00473"/>
    </source>
</evidence>
<comment type="caution">
    <text evidence="9">The sequence shown here is derived from an EMBL/GenBank/DDBJ whole genome shotgun (WGS) entry which is preliminary data.</text>
</comment>
<dbReference type="AlphaFoldDB" id="A0A6M1RUY2"/>
<feature type="domain" description="Rho-GAP" evidence="7">
    <location>
        <begin position="609"/>
        <end position="783"/>
    </location>
</feature>
<dbReference type="Pfam" id="PF00691">
    <property type="entry name" value="OmpA"/>
    <property type="match status" value="1"/>
</dbReference>
<feature type="chain" id="PRO_5027053696" evidence="6">
    <location>
        <begin position="28"/>
        <end position="783"/>
    </location>
</feature>
<evidence type="ECO:0000259" key="8">
    <source>
        <dbReference type="PROSITE" id="PS51123"/>
    </source>
</evidence>
<keyword evidence="10" id="KW-1185">Reference proteome</keyword>
<evidence type="ECO:0000313" key="9">
    <source>
        <dbReference type="EMBL" id="NGO62919.1"/>
    </source>
</evidence>
<feature type="compositionally biased region" description="Basic and acidic residues" evidence="5">
    <location>
        <begin position="240"/>
        <end position="255"/>
    </location>
</feature>
<dbReference type="CDD" id="cd07185">
    <property type="entry name" value="OmpA_C-like"/>
    <property type="match status" value="1"/>
</dbReference>
<feature type="compositionally biased region" description="Low complexity" evidence="5">
    <location>
        <begin position="138"/>
        <end position="166"/>
    </location>
</feature>
<keyword evidence="3" id="KW-0998">Cell outer membrane</keyword>
<reference evidence="9 10" key="1">
    <citation type="submission" date="2020-02" db="EMBL/GenBank/DDBJ databases">
        <title>Genome sequence of the type strain CCBAU10050 of Rhizobium daejeonense.</title>
        <authorList>
            <person name="Gao J."/>
            <person name="Sun J."/>
        </authorList>
    </citation>
    <scope>NUCLEOTIDE SEQUENCE [LARGE SCALE GENOMIC DNA]</scope>
    <source>
        <strain evidence="9 10">CCBAU10050</strain>
    </source>
</reference>
<dbReference type="PANTHER" id="PTHR30329">
    <property type="entry name" value="STATOR ELEMENT OF FLAGELLAR MOTOR COMPLEX"/>
    <property type="match status" value="1"/>
</dbReference>
<organism evidence="9 10">
    <name type="scientific">Rhizobium daejeonense</name>
    <dbReference type="NCBI Taxonomy" id="240521"/>
    <lineage>
        <taxon>Bacteria</taxon>
        <taxon>Pseudomonadati</taxon>
        <taxon>Pseudomonadota</taxon>
        <taxon>Alphaproteobacteria</taxon>
        <taxon>Hyphomicrobiales</taxon>
        <taxon>Rhizobiaceae</taxon>
        <taxon>Rhizobium/Agrobacterium group</taxon>
        <taxon>Rhizobium</taxon>
    </lineage>
</organism>
<dbReference type="PROSITE" id="PS51123">
    <property type="entry name" value="OMPA_2"/>
    <property type="match status" value="1"/>
</dbReference>
<feature type="compositionally biased region" description="Low complexity" evidence="5">
    <location>
        <begin position="335"/>
        <end position="352"/>
    </location>
</feature>
<dbReference type="InterPro" id="IPR050330">
    <property type="entry name" value="Bact_OuterMem_StrucFunc"/>
</dbReference>
<feature type="signal peptide" evidence="6">
    <location>
        <begin position="1"/>
        <end position="27"/>
    </location>
</feature>